<dbReference type="Proteomes" id="UP001417504">
    <property type="component" value="Unassembled WGS sequence"/>
</dbReference>
<keyword evidence="2" id="KW-1185">Reference proteome</keyword>
<dbReference type="EMBL" id="JBBNAE010000001">
    <property type="protein sequence ID" value="KAK9153898.1"/>
    <property type="molecule type" value="Genomic_DNA"/>
</dbReference>
<evidence type="ECO:0000313" key="1">
    <source>
        <dbReference type="EMBL" id="KAK9153898.1"/>
    </source>
</evidence>
<name>A0AAP0KJT9_9MAGN</name>
<dbReference type="AlphaFoldDB" id="A0AAP0KJT9"/>
<comment type="caution">
    <text evidence="1">The sequence shown here is derived from an EMBL/GenBank/DDBJ whole genome shotgun (WGS) entry which is preliminary data.</text>
</comment>
<proteinExistence type="predicted"/>
<evidence type="ECO:0000313" key="2">
    <source>
        <dbReference type="Proteomes" id="UP001417504"/>
    </source>
</evidence>
<sequence>MNLLCLSKSTNPCTRFQHKRESKAIWAHISALHLIKQNQSFSKEIILRVPFKHGVPKEHIWLRHLIKHLAGVEEIVGISEGRDEFWGYELVVLEAMSDYLVLGLLDLV</sequence>
<gene>
    <name evidence="1" type="ORF">Sjap_001378</name>
</gene>
<reference evidence="1 2" key="1">
    <citation type="submission" date="2024-01" db="EMBL/GenBank/DDBJ databases">
        <title>Genome assemblies of Stephania.</title>
        <authorList>
            <person name="Yang L."/>
        </authorList>
    </citation>
    <scope>NUCLEOTIDE SEQUENCE [LARGE SCALE GENOMIC DNA]</scope>
    <source>
        <strain evidence="1">QJT</strain>
        <tissue evidence="1">Leaf</tissue>
    </source>
</reference>
<accession>A0AAP0KJT9</accession>
<organism evidence="1 2">
    <name type="scientific">Stephania japonica</name>
    <dbReference type="NCBI Taxonomy" id="461633"/>
    <lineage>
        <taxon>Eukaryota</taxon>
        <taxon>Viridiplantae</taxon>
        <taxon>Streptophyta</taxon>
        <taxon>Embryophyta</taxon>
        <taxon>Tracheophyta</taxon>
        <taxon>Spermatophyta</taxon>
        <taxon>Magnoliopsida</taxon>
        <taxon>Ranunculales</taxon>
        <taxon>Menispermaceae</taxon>
        <taxon>Menispermoideae</taxon>
        <taxon>Cissampelideae</taxon>
        <taxon>Stephania</taxon>
    </lineage>
</organism>
<protein>
    <submittedName>
        <fullName evidence="1">Uncharacterized protein</fullName>
    </submittedName>
</protein>